<keyword evidence="2" id="KW-1185">Reference proteome</keyword>
<protein>
    <submittedName>
        <fullName evidence="1">Uncharacterized protein</fullName>
    </submittedName>
</protein>
<organism evidence="1 2">
    <name type="scientific">Plasmodium inui San Antonio 1</name>
    <dbReference type="NCBI Taxonomy" id="1237626"/>
    <lineage>
        <taxon>Eukaryota</taxon>
        <taxon>Sar</taxon>
        <taxon>Alveolata</taxon>
        <taxon>Apicomplexa</taxon>
        <taxon>Aconoidasida</taxon>
        <taxon>Haemosporida</taxon>
        <taxon>Plasmodiidae</taxon>
        <taxon>Plasmodium</taxon>
        <taxon>Plasmodium (Plasmodium)</taxon>
    </lineage>
</organism>
<proteinExistence type="predicted"/>
<dbReference type="GeneID" id="20038489"/>
<accession>W7AB57</accession>
<name>W7AB57_9APIC</name>
<dbReference type="RefSeq" id="XP_008817029.1">
    <property type="nucleotide sequence ID" value="XM_008818807.1"/>
</dbReference>
<dbReference type="Proteomes" id="UP000030640">
    <property type="component" value="Unassembled WGS sequence"/>
</dbReference>
<reference evidence="1 2" key="1">
    <citation type="submission" date="2013-02" db="EMBL/GenBank/DDBJ databases">
        <title>The Genome Sequence of Plasmodium inui San Antonio 1.</title>
        <authorList>
            <consortium name="The Broad Institute Genome Sequencing Platform"/>
            <consortium name="The Broad Institute Genome Sequencing Center for Infectious Disease"/>
            <person name="Neafsey D."/>
            <person name="Cheeseman I."/>
            <person name="Volkman S."/>
            <person name="Adams J."/>
            <person name="Walker B."/>
            <person name="Young S.K."/>
            <person name="Zeng Q."/>
            <person name="Gargeya S."/>
            <person name="Fitzgerald M."/>
            <person name="Haas B."/>
            <person name="Abouelleil A."/>
            <person name="Alvarado L."/>
            <person name="Arachchi H.M."/>
            <person name="Berlin A.M."/>
            <person name="Chapman S.B."/>
            <person name="Dewar J."/>
            <person name="Goldberg J."/>
            <person name="Griggs A."/>
            <person name="Gujja S."/>
            <person name="Hansen M."/>
            <person name="Howarth C."/>
            <person name="Imamovic A."/>
            <person name="Larimer J."/>
            <person name="McCowan C."/>
            <person name="Murphy C."/>
            <person name="Neiman D."/>
            <person name="Pearson M."/>
            <person name="Priest M."/>
            <person name="Roberts A."/>
            <person name="Saif S."/>
            <person name="Shea T."/>
            <person name="Sisk P."/>
            <person name="Sykes S."/>
            <person name="Wortman J."/>
            <person name="Nusbaum C."/>
            <person name="Birren B."/>
        </authorList>
    </citation>
    <scope>NUCLEOTIDE SEQUENCE [LARGE SCALE GENOMIC DNA]</scope>
    <source>
        <strain evidence="1 2">San Antonio 1</strain>
    </source>
</reference>
<dbReference type="EMBL" id="KI965472">
    <property type="protein sequence ID" value="EUD66299.1"/>
    <property type="molecule type" value="Genomic_DNA"/>
</dbReference>
<evidence type="ECO:0000313" key="1">
    <source>
        <dbReference type="EMBL" id="EUD66299.1"/>
    </source>
</evidence>
<sequence length="78" mass="8628">MDSLHAALAFLRVGMEAGGKATRWGGIIFQKEEDDLPALLFVCRLRNEANGGGRGVVSIRQVRHDTMRLDDISFDAVR</sequence>
<evidence type="ECO:0000313" key="2">
    <source>
        <dbReference type="Proteomes" id="UP000030640"/>
    </source>
</evidence>
<dbReference type="AlphaFoldDB" id="W7AB57"/>
<gene>
    <name evidence="1" type="ORF">C922_03215</name>
</gene>
<dbReference type="VEuPathDB" id="PlasmoDB:C922_03215"/>